<accession>A0A401QPY7</accession>
<dbReference type="Proteomes" id="UP000288351">
    <property type="component" value="Unassembled WGS sequence"/>
</dbReference>
<dbReference type="GO" id="GO:0005975">
    <property type="term" value="P:carbohydrate metabolic process"/>
    <property type="evidence" value="ECO:0007669"/>
    <property type="project" value="InterPro"/>
</dbReference>
<dbReference type="GO" id="GO:0031179">
    <property type="term" value="P:peptide modification"/>
    <property type="evidence" value="ECO:0007669"/>
    <property type="project" value="InterPro"/>
</dbReference>
<reference evidence="1 2" key="1">
    <citation type="journal article" date="2019" name="Microbiol. Resour. Announc.">
        <title>Draft Genome Sequence of the Most Traditional epsilon-Poly-l-Lysine Producer, Streptomyces albulus NBRC14147.</title>
        <authorList>
            <person name="Yamanaka K."/>
            <person name="Hamano Y."/>
        </authorList>
    </citation>
    <scope>NUCLEOTIDE SEQUENCE [LARGE SCALE GENOMIC DNA]</scope>
    <source>
        <strain evidence="1 2">NBRC 14147</strain>
    </source>
</reference>
<dbReference type="Gene3D" id="1.50.10.10">
    <property type="match status" value="1"/>
</dbReference>
<protein>
    <recommendedName>
        <fullName evidence="3">Lanthionine synthetase C family protein</fullName>
    </recommendedName>
</protein>
<evidence type="ECO:0008006" key="3">
    <source>
        <dbReference type="Google" id="ProtNLM"/>
    </source>
</evidence>
<dbReference type="AlphaFoldDB" id="A0A401QPY7"/>
<evidence type="ECO:0000313" key="2">
    <source>
        <dbReference type="Proteomes" id="UP000288351"/>
    </source>
</evidence>
<proteinExistence type="predicted"/>
<name>A0A401QPY7_STRNR</name>
<dbReference type="Pfam" id="PF05147">
    <property type="entry name" value="LANC_like"/>
    <property type="match status" value="1"/>
</dbReference>
<gene>
    <name evidence="1" type="ORF">SALB_00085</name>
</gene>
<evidence type="ECO:0000313" key="1">
    <source>
        <dbReference type="EMBL" id="GCB87434.1"/>
    </source>
</evidence>
<comment type="caution">
    <text evidence="1">The sequence shown here is derived from an EMBL/GenBank/DDBJ whole genome shotgun (WGS) entry which is preliminary data.</text>
</comment>
<sequence>MEPYLRAAEQTPAGVHWESERGRTSRLHHIAHGTLGIVYGLARVGRATGRTDLVDLARAGAADVVARNEAGSTGFLVPHSDPQDHPDLTARYSYGWCHGPTGDAHVFRLLRTVLDEPTWQTYWAASHDCGRTRLPRRSS</sequence>
<dbReference type="InterPro" id="IPR012341">
    <property type="entry name" value="6hp_glycosidase-like_sf"/>
</dbReference>
<organism evidence="1 2">
    <name type="scientific">Streptomyces noursei</name>
    <name type="common">Streptomyces albulus</name>
    <dbReference type="NCBI Taxonomy" id="1971"/>
    <lineage>
        <taxon>Bacteria</taxon>
        <taxon>Bacillati</taxon>
        <taxon>Actinomycetota</taxon>
        <taxon>Actinomycetes</taxon>
        <taxon>Kitasatosporales</taxon>
        <taxon>Streptomycetaceae</taxon>
        <taxon>Streptomyces</taxon>
    </lineage>
</organism>
<dbReference type="InterPro" id="IPR007822">
    <property type="entry name" value="LANC-like"/>
</dbReference>
<dbReference type="SUPFAM" id="SSF158745">
    <property type="entry name" value="LanC-like"/>
    <property type="match status" value="1"/>
</dbReference>
<dbReference type="EMBL" id="BHXC01000001">
    <property type="protein sequence ID" value="GCB87434.1"/>
    <property type="molecule type" value="Genomic_DNA"/>
</dbReference>